<organism evidence="2">
    <name type="scientific">marine sediment metagenome</name>
    <dbReference type="NCBI Taxonomy" id="412755"/>
    <lineage>
        <taxon>unclassified sequences</taxon>
        <taxon>metagenomes</taxon>
        <taxon>ecological metagenomes</taxon>
    </lineage>
</organism>
<proteinExistence type="predicted"/>
<evidence type="ECO:0000313" key="2">
    <source>
        <dbReference type="EMBL" id="KKN79942.1"/>
    </source>
</evidence>
<feature type="region of interest" description="Disordered" evidence="1">
    <location>
        <begin position="68"/>
        <end position="95"/>
    </location>
</feature>
<evidence type="ECO:0000256" key="1">
    <source>
        <dbReference type="SAM" id="MobiDB-lite"/>
    </source>
</evidence>
<reference evidence="2" key="1">
    <citation type="journal article" date="2015" name="Nature">
        <title>Complex archaea that bridge the gap between prokaryotes and eukaryotes.</title>
        <authorList>
            <person name="Spang A."/>
            <person name="Saw J.H."/>
            <person name="Jorgensen S.L."/>
            <person name="Zaremba-Niedzwiedzka K."/>
            <person name="Martijn J."/>
            <person name="Lind A.E."/>
            <person name="van Eijk R."/>
            <person name="Schleper C."/>
            <person name="Guy L."/>
            <person name="Ettema T.J."/>
        </authorList>
    </citation>
    <scope>NUCLEOTIDE SEQUENCE</scope>
</reference>
<gene>
    <name evidence="2" type="ORF">LCGC14_0334500</name>
</gene>
<accession>A0A0F9TYA2</accession>
<sequence>MPMIQISKQGSPCQVDDFPEKTKRSCDGALYLRPGTARSVTEDELHHINATPVHAALAARITVISEPRKRVAVPKAKPSPARFSDGKSDKKSKDK</sequence>
<feature type="compositionally biased region" description="Basic and acidic residues" evidence="1">
    <location>
        <begin position="84"/>
        <end position="95"/>
    </location>
</feature>
<dbReference type="AlphaFoldDB" id="A0A0F9TYA2"/>
<protein>
    <submittedName>
        <fullName evidence="2">Uncharacterized protein</fullName>
    </submittedName>
</protein>
<dbReference type="EMBL" id="LAZR01000239">
    <property type="protein sequence ID" value="KKN79942.1"/>
    <property type="molecule type" value="Genomic_DNA"/>
</dbReference>
<comment type="caution">
    <text evidence="2">The sequence shown here is derived from an EMBL/GenBank/DDBJ whole genome shotgun (WGS) entry which is preliminary data.</text>
</comment>
<name>A0A0F9TYA2_9ZZZZ</name>